<keyword evidence="13" id="KW-1185">Reference proteome</keyword>
<accession>A0AAW1BTE5</accession>
<dbReference type="GO" id="GO:0002474">
    <property type="term" value="P:antigen processing and presentation of peptide antigen via MHC class I"/>
    <property type="evidence" value="ECO:0007669"/>
    <property type="project" value="UniProtKB-KW"/>
</dbReference>
<evidence type="ECO:0000256" key="2">
    <source>
        <dbReference type="ARBA" id="ARBA00022451"/>
    </source>
</evidence>
<dbReference type="Proteomes" id="UP001474421">
    <property type="component" value="Unassembled WGS sequence"/>
</dbReference>
<dbReference type="InterPro" id="IPR050208">
    <property type="entry name" value="MHC_class-I_related"/>
</dbReference>
<dbReference type="Gene3D" id="3.30.500.10">
    <property type="entry name" value="MHC class I-like antigen recognition-like"/>
    <property type="match status" value="1"/>
</dbReference>
<keyword evidence="3" id="KW-0812">Transmembrane</keyword>
<comment type="caution">
    <text evidence="12">The sequence shown here is derived from an EMBL/GenBank/DDBJ whole genome shotgun (WGS) entry which is preliminary data.</text>
</comment>
<keyword evidence="8" id="KW-1015">Disulfide bond</keyword>
<protein>
    <submittedName>
        <fullName evidence="12">Major histocompatibility complex class I-related protein-like</fullName>
    </submittedName>
</protein>
<dbReference type="GO" id="GO:0006955">
    <property type="term" value="P:immune response"/>
    <property type="evidence" value="ECO:0007669"/>
    <property type="project" value="TreeGrafter"/>
</dbReference>
<keyword evidence="7" id="KW-0472">Membrane</keyword>
<gene>
    <name evidence="12" type="ORF">NXF25_004213</name>
</gene>
<dbReference type="SUPFAM" id="SSF54452">
    <property type="entry name" value="MHC antigen-recognition domain"/>
    <property type="match status" value="1"/>
</dbReference>
<evidence type="ECO:0000256" key="9">
    <source>
        <dbReference type="ARBA" id="ARBA00023180"/>
    </source>
</evidence>
<dbReference type="PANTHER" id="PTHR16675:SF242">
    <property type="entry name" value="MAJOR HISTOCOMPATIBILITY COMPLEX CLASS I-RELATED GENE PROTEIN"/>
    <property type="match status" value="1"/>
</dbReference>
<proteinExistence type="predicted"/>
<evidence type="ECO:0000256" key="5">
    <source>
        <dbReference type="ARBA" id="ARBA00022859"/>
    </source>
</evidence>
<dbReference type="InterPro" id="IPR011161">
    <property type="entry name" value="MHC_I-like_Ag-recog"/>
</dbReference>
<reference evidence="12 13" key="1">
    <citation type="journal article" date="2024" name="Proc. Natl. Acad. Sci. U.S.A.">
        <title>The genetic regulatory architecture and epigenomic basis for age-related changes in rattlesnake venom.</title>
        <authorList>
            <person name="Hogan M.P."/>
            <person name="Holding M.L."/>
            <person name="Nystrom G.S."/>
            <person name="Colston T.J."/>
            <person name="Bartlett D.A."/>
            <person name="Mason A.J."/>
            <person name="Ellsworth S.A."/>
            <person name="Rautsaw R.M."/>
            <person name="Lawrence K.C."/>
            <person name="Strickland J.L."/>
            <person name="He B."/>
            <person name="Fraser P."/>
            <person name="Margres M.J."/>
            <person name="Gilbert D.M."/>
            <person name="Gibbs H.L."/>
            <person name="Parkinson C.L."/>
            <person name="Rokyta D.R."/>
        </authorList>
    </citation>
    <scope>NUCLEOTIDE SEQUENCE [LARGE SCALE GENOMIC DNA]</scope>
    <source>
        <strain evidence="12">DRR0105</strain>
    </source>
</reference>
<dbReference type="GO" id="GO:0005615">
    <property type="term" value="C:extracellular space"/>
    <property type="evidence" value="ECO:0007669"/>
    <property type="project" value="TreeGrafter"/>
</dbReference>
<evidence type="ECO:0000256" key="3">
    <source>
        <dbReference type="ARBA" id="ARBA00022692"/>
    </source>
</evidence>
<keyword evidence="4" id="KW-0732">Signal</keyword>
<name>A0AAW1BTE5_CROAD</name>
<sequence>MTTGASSHSLKYFHSSISEPSRRLPHFVSLGYMDDQLFSYYDSNSRKFQPRVPWIEKVRKEDPQYWEGRTQTCRGKEESFIEHLEILRTLYNHSVERRGQEAKWGGGSWREAQGHFQDPPNLVGGGRKRKKTPFGDLPE</sequence>
<keyword evidence="6" id="KW-1133">Transmembrane helix</keyword>
<evidence type="ECO:0000256" key="1">
    <source>
        <dbReference type="ARBA" id="ARBA00004479"/>
    </source>
</evidence>
<dbReference type="EMBL" id="JAOTOJ010000002">
    <property type="protein sequence ID" value="KAK9405439.1"/>
    <property type="molecule type" value="Genomic_DNA"/>
</dbReference>
<dbReference type="GO" id="GO:0042612">
    <property type="term" value="C:MHC class I protein complex"/>
    <property type="evidence" value="ECO:0007669"/>
    <property type="project" value="UniProtKB-KW"/>
</dbReference>
<feature type="domain" description="MHC class I-like antigen recognition-like" evidence="11">
    <location>
        <begin position="7"/>
        <end position="94"/>
    </location>
</feature>
<evidence type="ECO:0000259" key="11">
    <source>
        <dbReference type="Pfam" id="PF00129"/>
    </source>
</evidence>
<evidence type="ECO:0000256" key="8">
    <source>
        <dbReference type="ARBA" id="ARBA00023157"/>
    </source>
</evidence>
<dbReference type="InterPro" id="IPR011162">
    <property type="entry name" value="MHC_I/II-like_Ag-recog"/>
</dbReference>
<dbReference type="AlphaFoldDB" id="A0AAW1BTE5"/>
<evidence type="ECO:0000256" key="6">
    <source>
        <dbReference type="ARBA" id="ARBA00022989"/>
    </source>
</evidence>
<evidence type="ECO:0000256" key="7">
    <source>
        <dbReference type="ARBA" id="ARBA00023136"/>
    </source>
</evidence>
<dbReference type="GO" id="GO:0009897">
    <property type="term" value="C:external side of plasma membrane"/>
    <property type="evidence" value="ECO:0007669"/>
    <property type="project" value="TreeGrafter"/>
</dbReference>
<evidence type="ECO:0000313" key="13">
    <source>
        <dbReference type="Proteomes" id="UP001474421"/>
    </source>
</evidence>
<keyword evidence="2" id="KW-0490">MHC I</keyword>
<dbReference type="Pfam" id="PF00129">
    <property type="entry name" value="MHC_I"/>
    <property type="match status" value="1"/>
</dbReference>
<evidence type="ECO:0000256" key="10">
    <source>
        <dbReference type="SAM" id="MobiDB-lite"/>
    </source>
</evidence>
<keyword evidence="5" id="KW-0391">Immunity</keyword>
<dbReference type="PANTHER" id="PTHR16675">
    <property type="entry name" value="MHC CLASS I-RELATED"/>
    <property type="match status" value="1"/>
</dbReference>
<organism evidence="12 13">
    <name type="scientific">Crotalus adamanteus</name>
    <name type="common">Eastern diamondback rattlesnake</name>
    <dbReference type="NCBI Taxonomy" id="8729"/>
    <lineage>
        <taxon>Eukaryota</taxon>
        <taxon>Metazoa</taxon>
        <taxon>Chordata</taxon>
        <taxon>Craniata</taxon>
        <taxon>Vertebrata</taxon>
        <taxon>Euteleostomi</taxon>
        <taxon>Lepidosauria</taxon>
        <taxon>Squamata</taxon>
        <taxon>Bifurcata</taxon>
        <taxon>Unidentata</taxon>
        <taxon>Episquamata</taxon>
        <taxon>Toxicofera</taxon>
        <taxon>Serpentes</taxon>
        <taxon>Colubroidea</taxon>
        <taxon>Viperidae</taxon>
        <taxon>Crotalinae</taxon>
        <taxon>Crotalus</taxon>
    </lineage>
</organism>
<comment type="subcellular location">
    <subcellularLocation>
        <location evidence="1">Membrane</location>
        <topology evidence="1">Single-pass type I membrane protein</topology>
    </subcellularLocation>
</comment>
<evidence type="ECO:0000256" key="4">
    <source>
        <dbReference type="ARBA" id="ARBA00022729"/>
    </source>
</evidence>
<evidence type="ECO:0000313" key="12">
    <source>
        <dbReference type="EMBL" id="KAK9405439.1"/>
    </source>
</evidence>
<feature type="region of interest" description="Disordered" evidence="10">
    <location>
        <begin position="102"/>
        <end position="139"/>
    </location>
</feature>
<keyword evidence="9" id="KW-0325">Glycoprotein</keyword>
<dbReference type="InterPro" id="IPR037055">
    <property type="entry name" value="MHC_I-like_Ag-recog_sf"/>
</dbReference>